<accession>A0A0N5CC89</accession>
<dbReference type="PRINTS" id="PR00837">
    <property type="entry name" value="V5TPXLIKE"/>
</dbReference>
<evidence type="ECO:0000313" key="2">
    <source>
        <dbReference type="Proteomes" id="UP000046392"/>
    </source>
</evidence>
<dbReference type="InterPro" id="IPR001283">
    <property type="entry name" value="CRISP-related"/>
</dbReference>
<name>A0A0N5CC89_STREA</name>
<dbReference type="Proteomes" id="UP000046392">
    <property type="component" value="Unplaced"/>
</dbReference>
<keyword evidence="2" id="KW-1185">Reference proteome</keyword>
<dbReference type="AlphaFoldDB" id="A0A0N5CC89"/>
<dbReference type="InterPro" id="IPR035940">
    <property type="entry name" value="CAP_sf"/>
</dbReference>
<dbReference type="Gene3D" id="3.40.33.10">
    <property type="entry name" value="CAP"/>
    <property type="match status" value="1"/>
</dbReference>
<organism evidence="2 3">
    <name type="scientific">Strongyloides papillosus</name>
    <name type="common">Intestinal threadworm</name>
    <dbReference type="NCBI Taxonomy" id="174720"/>
    <lineage>
        <taxon>Eukaryota</taxon>
        <taxon>Metazoa</taxon>
        <taxon>Ecdysozoa</taxon>
        <taxon>Nematoda</taxon>
        <taxon>Chromadorea</taxon>
        <taxon>Rhabditida</taxon>
        <taxon>Tylenchina</taxon>
        <taxon>Panagrolaimomorpha</taxon>
        <taxon>Strongyloidoidea</taxon>
        <taxon>Strongyloididae</taxon>
        <taxon>Strongyloides</taxon>
    </lineage>
</organism>
<sequence length="194" mass="22835">MIEKKKDPFKKLCLDVLLGPNLPSNMVWYRVWGKCDYYCFRQSNFLILVNKYVDEVNIRRRYHGVRQVSNSPNLKKLSREHASRIAKQKVLLSDESRAMRMYGQVSGKIYYKWGNLLIKKWYDRGSNYPYNIDFGIDPFSEFTQLIWSNLTEMGCGASLNGKFLYVHCKFYPKGNRRGRFFHNVISPSEMLSAG</sequence>
<feature type="domain" description="SCP" evidence="1">
    <location>
        <begin position="50"/>
        <end position="178"/>
    </location>
</feature>
<dbReference type="WBParaSite" id="SPAL_0001549800.1">
    <property type="protein sequence ID" value="SPAL_0001549800.1"/>
    <property type="gene ID" value="SPAL_0001549800"/>
</dbReference>
<evidence type="ECO:0000259" key="1">
    <source>
        <dbReference type="SMART" id="SM00198"/>
    </source>
</evidence>
<dbReference type="Pfam" id="PF00188">
    <property type="entry name" value="CAP"/>
    <property type="match status" value="1"/>
</dbReference>
<evidence type="ECO:0000313" key="3">
    <source>
        <dbReference type="WBParaSite" id="SPAL_0001549800.1"/>
    </source>
</evidence>
<proteinExistence type="predicted"/>
<dbReference type="InterPro" id="IPR014044">
    <property type="entry name" value="CAP_dom"/>
</dbReference>
<reference evidence="3" key="1">
    <citation type="submission" date="2017-02" db="UniProtKB">
        <authorList>
            <consortium name="WormBaseParasite"/>
        </authorList>
    </citation>
    <scope>IDENTIFICATION</scope>
</reference>
<dbReference type="SMART" id="SM00198">
    <property type="entry name" value="SCP"/>
    <property type="match status" value="1"/>
</dbReference>
<protein>
    <submittedName>
        <fullName evidence="3">SCP domain-containing protein</fullName>
    </submittedName>
</protein>
<dbReference type="PANTHER" id="PTHR10334">
    <property type="entry name" value="CYSTEINE-RICH SECRETORY PROTEIN-RELATED"/>
    <property type="match status" value="1"/>
</dbReference>
<dbReference type="SUPFAM" id="SSF55797">
    <property type="entry name" value="PR-1-like"/>
    <property type="match status" value="1"/>
</dbReference>